<evidence type="ECO:0000313" key="6">
    <source>
        <dbReference type="Proteomes" id="UP000299102"/>
    </source>
</evidence>
<dbReference type="EMBL" id="BGZK01000316">
    <property type="protein sequence ID" value="GBP36216.1"/>
    <property type="molecule type" value="Genomic_DNA"/>
</dbReference>
<dbReference type="PANTHER" id="PTHR43798">
    <property type="entry name" value="MONOACYLGLYCEROL LIPASE"/>
    <property type="match status" value="1"/>
</dbReference>
<dbReference type="InterPro" id="IPR000073">
    <property type="entry name" value="AB_hydrolase_1"/>
</dbReference>
<keyword evidence="2 5" id="KW-0378">Hydrolase</keyword>
<proteinExistence type="inferred from homology"/>
<keyword evidence="6" id="KW-1185">Reference proteome</keyword>
<feature type="domain" description="AB hydrolase-1" evidence="4">
    <location>
        <begin position="28"/>
        <end position="143"/>
    </location>
</feature>
<evidence type="ECO:0000256" key="1">
    <source>
        <dbReference type="ARBA" id="ARBA00008645"/>
    </source>
</evidence>
<accession>A0A4C1VBQ6</accession>
<dbReference type="PANTHER" id="PTHR43798:SF14">
    <property type="entry name" value="SERINE HYDROLASE-LIKE PROTEIN DDB_G0286239"/>
    <property type="match status" value="1"/>
</dbReference>
<protein>
    <submittedName>
        <fullName evidence="5">Serine hydrolase-like protein</fullName>
    </submittedName>
</protein>
<evidence type="ECO:0000256" key="3">
    <source>
        <dbReference type="SAM" id="MobiDB-lite"/>
    </source>
</evidence>
<dbReference type="Proteomes" id="UP000299102">
    <property type="component" value="Unassembled WGS sequence"/>
</dbReference>
<evidence type="ECO:0000256" key="2">
    <source>
        <dbReference type="ARBA" id="ARBA00022801"/>
    </source>
</evidence>
<dbReference type="SUPFAM" id="SSF53474">
    <property type="entry name" value="alpha/beta-Hydrolases"/>
    <property type="match status" value="1"/>
</dbReference>
<reference evidence="5 6" key="1">
    <citation type="journal article" date="2019" name="Commun. Biol.">
        <title>The bagworm genome reveals a unique fibroin gene that provides high tensile strength.</title>
        <authorList>
            <person name="Kono N."/>
            <person name="Nakamura H."/>
            <person name="Ohtoshi R."/>
            <person name="Tomita M."/>
            <person name="Numata K."/>
            <person name="Arakawa K."/>
        </authorList>
    </citation>
    <scope>NUCLEOTIDE SEQUENCE [LARGE SCALE GENOMIC DNA]</scope>
</reference>
<sequence length="1013" mass="115794">MALLEKEWYIQAPWGRIAIIAWGDCWDPPVLLCHGAVDSAVCFRPLVSLLPRNFYYIAMELPGNGKSDPLPPGLMLSAYDLIYSVKKVVEHFRWLSFIYIGHSLGTLIGKLYTLCYPGIMSQIVDLDPIPAYATVPPELFSGWYHRNFTKYFDKYKKFIAPKETGPRYSYIQAFELLKRNRGLTDETADLALQRITEPVGDGMIRFTFDQRMKVVVKPPISPSHIKELYTSITTPTLTILAGDSVNVGAFDATPFVFNEDSYPRKNHRVRRVEGNHDVHLVHPERLANYVAEFLLFGLDGLKSREDSRHLESELIVSEESWLQQNQKSWMTTGERVLSVIAVGGAIAAFPPKMNISIRSITVRVATCLALPLSIRAIHRLVAPGTTLPTLITLMKTYLALTRRTIACLKEYKILHKDLNSISNVLDSTQELLYRQQSTLSNLMAKCSSALLGNFPWLREDVDWDALFTVTNETSGSPEDLVKIHHAFLVIQSSMLRHIAMAHMPQSTFEKNLYKNHNERVYWLHTHLLESLKVEFKECHERLARMYRLLKNFGGGGEESGAKQSGLKHHDGWVYSEIHNGVAKASVELKVAMQKCNALDVFLDSCSINKENFDLEVLNKDIEDVLDRIRLCLGTVQNSQLRLKKLQNKLKPIENIDNNETKIVTETKEEGKILRIGDTEPETKDEVFFFVKTEDEEERIESAGDVLTAPGKVERENTRVVLDELRRKLVKREDVMRERERQALIKTMPELKDKIPEFPRQINVESDRKGFINKIINKFPRKMKTYKISSPKKLLKRYKQKSRFKNKKVVFHKGVFKKHTDIAETVFEAKSGKDNISKIPITLSPVSKKLAITRWWKIGNESKKMSNDNKINFKSMDIIKDNEVKEKISVNKNIHDQMVQEDSKIPTFSKKDLELSLSSDSDSEYYDVQPLKDVRRSRVSRKKNHPIKKGSITLRDNAEKDESLKPVKYSFGTGMAMASVLQVNKKLNLPNMAAEEVFTGDGEVSNDSGNDERS</sequence>
<dbReference type="InterPro" id="IPR050266">
    <property type="entry name" value="AB_hydrolase_sf"/>
</dbReference>
<feature type="region of interest" description="Disordered" evidence="3">
    <location>
        <begin position="934"/>
        <end position="958"/>
    </location>
</feature>
<evidence type="ECO:0000259" key="4">
    <source>
        <dbReference type="Pfam" id="PF00561"/>
    </source>
</evidence>
<dbReference type="GO" id="GO:0016020">
    <property type="term" value="C:membrane"/>
    <property type="evidence" value="ECO:0007669"/>
    <property type="project" value="TreeGrafter"/>
</dbReference>
<dbReference type="AlphaFoldDB" id="A0A4C1VBQ6"/>
<dbReference type="Gene3D" id="3.40.50.1820">
    <property type="entry name" value="alpha/beta hydrolase"/>
    <property type="match status" value="1"/>
</dbReference>
<feature type="region of interest" description="Disordered" evidence="3">
    <location>
        <begin position="994"/>
        <end position="1013"/>
    </location>
</feature>
<dbReference type="OrthoDB" id="6431331at2759"/>
<gene>
    <name evidence="5" type="primary">Serhl</name>
    <name evidence="5" type="ORF">EVAR_85463_1</name>
</gene>
<organism evidence="5 6">
    <name type="scientific">Eumeta variegata</name>
    <name type="common">Bagworm moth</name>
    <name type="synonym">Eumeta japonica</name>
    <dbReference type="NCBI Taxonomy" id="151549"/>
    <lineage>
        <taxon>Eukaryota</taxon>
        <taxon>Metazoa</taxon>
        <taxon>Ecdysozoa</taxon>
        <taxon>Arthropoda</taxon>
        <taxon>Hexapoda</taxon>
        <taxon>Insecta</taxon>
        <taxon>Pterygota</taxon>
        <taxon>Neoptera</taxon>
        <taxon>Endopterygota</taxon>
        <taxon>Lepidoptera</taxon>
        <taxon>Glossata</taxon>
        <taxon>Ditrysia</taxon>
        <taxon>Tineoidea</taxon>
        <taxon>Psychidae</taxon>
        <taxon>Oiketicinae</taxon>
        <taxon>Eumeta</taxon>
    </lineage>
</organism>
<comment type="caution">
    <text evidence="5">The sequence shown here is derived from an EMBL/GenBank/DDBJ whole genome shotgun (WGS) entry which is preliminary data.</text>
</comment>
<dbReference type="STRING" id="151549.A0A4C1VBQ6"/>
<dbReference type="InterPro" id="IPR029058">
    <property type="entry name" value="AB_hydrolase_fold"/>
</dbReference>
<name>A0A4C1VBQ6_EUMVA</name>
<evidence type="ECO:0000313" key="5">
    <source>
        <dbReference type="EMBL" id="GBP36216.1"/>
    </source>
</evidence>
<comment type="similarity">
    <text evidence="1">Belongs to the AB hydrolase superfamily.</text>
</comment>
<feature type="compositionally biased region" description="Basic residues" evidence="3">
    <location>
        <begin position="936"/>
        <end position="947"/>
    </location>
</feature>
<dbReference type="Pfam" id="PF00561">
    <property type="entry name" value="Abhydrolase_1"/>
    <property type="match status" value="1"/>
</dbReference>
<dbReference type="GO" id="GO:0016787">
    <property type="term" value="F:hydrolase activity"/>
    <property type="evidence" value="ECO:0007669"/>
    <property type="project" value="UniProtKB-KW"/>
</dbReference>